<name>A0ACB9LP97_9MYRT</name>
<dbReference type="Proteomes" id="UP001057402">
    <property type="component" value="Chromosome 11"/>
</dbReference>
<proteinExistence type="predicted"/>
<gene>
    <name evidence="1" type="ORF">MLD38_037865</name>
</gene>
<evidence type="ECO:0000313" key="1">
    <source>
        <dbReference type="EMBL" id="KAI4313093.1"/>
    </source>
</evidence>
<reference evidence="2" key="1">
    <citation type="journal article" date="2023" name="Front. Plant Sci.">
        <title>Chromosomal-level genome assembly of Melastoma candidum provides insights into trichome evolution.</title>
        <authorList>
            <person name="Zhong Y."/>
            <person name="Wu W."/>
            <person name="Sun C."/>
            <person name="Zou P."/>
            <person name="Liu Y."/>
            <person name="Dai S."/>
            <person name="Zhou R."/>
        </authorList>
    </citation>
    <scope>NUCLEOTIDE SEQUENCE [LARGE SCALE GENOMIC DNA]</scope>
</reference>
<keyword evidence="2" id="KW-1185">Reference proteome</keyword>
<protein>
    <submittedName>
        <fullName evidence="1">Uncharacterized protein</fullName>
    </submittedName>
</protein>
<dbReference type="EMBL" id="CM042890">
    <property type="protein sequence ID" value="KAI4313093.1"/>
    <property type="molecule type" value="Genomic_DNA"/>
</dbReference>
<accession>A0ACB9LP97</accession>
<organism evidence="1 2">
    <name type="scientific">Melastoma candidum</name>
    <dbReference type="NCBI Taxonomy" id="119954"/>
    <lineage>
        <taxon>Eukaryota</taxon>
        <taxon>Viridiplantae</taxon>
        <taxon>Streptophyta</taxon>
        <taxon>Embryophyta</taxon>
        <taxon>Tracheophyta</taxon>
        <taxon>Spermatophyta</taxon>
        <taxon>Magnoliopsida</taxon>
        <taxon>eudicotyledons</taxon>
        <taxon>Gunneridae</taxon>
        <taxon>Pentapetalae</taxon>
        <taxon>rosids</taxon>
        <taxon>malvids</taxon>
        <taxon>Myrtales</taxon>
        <taxon>Melastomataceae</taxon>
        <taxon>Melastomatoideae</taxon>
        <taxon>Melastomateae</taxon>
        <taxon>Melastoma</taxon>
    </lineage>
</organism>
<sequence length="368" mass="43024">MCMDSRAINKITVKYRFPIPRLDDMLDELHGAQVFSKVDLRSGYHQIRMKEGDEWKTAFKTKYGLYEWLVMPFGLSNAPSTFMRLMTHVLRPFMGKFVVVYFDDILVYSWSNKEHINHLRAVFNTLRKEKLYGNLKKSPVLALPDFAKMFEVECDASGVGIGGVLLQEGRPIAYFSEKLNGAKLNYSTYDKEFLAIVRVVETWSHYLLPREFVLHTDHEALKYINGKHKLSRRHAKWVEFLQAFNFVLKHKPGTKNVVADVLSRKMILLSAMETKLIGFGYLKELYKDDEDFGAIFIQCAQQAIDRFHQVNGFLFRDSKLCIPRSSTRELLIRESMEEESLDILELTRRWQCYKSISIDLEWRSKGED</sequence>
<comment type="caution">
    <text evidence="1">The sequence shown here is derived from an EMBL/GenBank/DDBJ whole genome shotgun (WGS) entry which is preliminary data.</text>
</comment>
<evidence type="ECO:0000313" key="2">
    <source>
        <dbReference type="Proteomes" id="UP001057402"/>
    </source>
</evidence>